<feature type="domain" description="ABC-type glycine betaine transport system substrate-binding" evidence="2">
    <location>
        <begin position="44"/>
        <end position="311"/>
    </location>
</feature>
<dbReference type="PROSITE" id="PS51257">
    <property type="entry name" value="PROKAR_LIPOPROTEIN"/>
    <property type="match status" value="1"/>
</dbReference>
<name>A0A919JFW5_9ACTN</name>
<evidence type="ECO:0000313" key="4">
    <source>
        <dbReference type="Proteomes" id="UP000647172"/>
    </source>
</evidence>
<keyword evidence="1" id="KW-0732">Signal</keyword>
<dbReference type="CDD" id="cd13643">
    <property type="entry name" value="PBP2_BCP_2"/>
    <property type="match status" value="1"/>
</dbReference>
<comment type="caution">
    <text evidence="3">The sequence shown here is derived from an EMBL/GenBank/DDBJ whole genome shotgun (WGS) entry which is preliminary data.</text>
</comment>
<organism evidence="3 4">
    <name type="scientific">Actinoplanes nipponensis</name>
    <dbReference type="NCBI Taxonomy" id="135950"/>
    <lineage>
        <taxon>Bacteria</taxon>
        <taxon>Bacillati</taxon>
        <taxon>Actinomycetota</taxon>
        <taxon>Actinomycetes</taxon>
        <taxon>Micromonosporales</taxon>
        <taxon>Micromonosporaceae</taxon>
        <taxon>Actinoplanes</taxon>
    </lineage>
</organism>
<gene>
    <name evidence="3" type="ORF">Ani05nite_35270</name>
</gene>
<protein>
    <submittedName>
        <fullName evidence="3">Glycine/betaine-binding protein</fullName>
    </submittedName>
</protein>
<dbReference type="InterPro" id="IPR007210">
    <property type="entry name" value="ABC_Gly_betaine_transp_sub-bd"/>
</dbReference>
<dbReference type="SUPFAM" id="SSF53850">
    <property type="entry name" value="Periplasmic binding protein-like II"/>
    <property type="match status" value="1"/>
</dbReference>
<dbReference type="AlphaFoldDB" id="A0A919JFW5"/>
<feature type="chain" id="PRO_5037319650" evidence="1">
    <location>
        <begin position="23"/>
        <end position="324"/>
    </location>
</feature>
<accession>A0A919JFW5</accession>
<dbReference type="EMBL" id="BOMQ01000043">
    <property type="protein sequence ID" value="GIE49993.1"/>
    <property type="molecule type" value="Genomic_DNA"/>
</dbReference>
<dbReference type="Pfam" id="PF04069">
    <property type="entry name" value="OpuAC"/>
    <property type="match status" value="1"/>
</dbReference>
<dbReference type="GO" id="GO:0043190">
    <property type="term" value="C:ATP-binding cassette (ABC) transporter complex"/>
    <property type="evidence" value="ECO:0007669"/>
    <property type="project" value="InterPro"/>
</dbReference>
<dbReference type="GO" id="GO:0022857">
    <property type="term" value="F:transmembrane transporter activity"/>
    <property type="evidence" value="ECO:0007669"/>
    <property type="project" value="InterPro"/>
</dbReference>
<evidence type="ECO:0000259" key="2">
    <source>
        <dbReference type="Pfam" id="PF04069"/>
    </source>
</evidence>
<feature type="signal peptide" evidence="1">
    <location>
        <begin position="1"/>
        <end position="22"/>
    </location>
</feature>
<sequence>MRQVKVRLTAVAAALTMTVAVAGCGGAKSDAGSSDAPAAGSKGTVKLAINPWVGYEANAAVLGHLLEKKLGYKVDKKNLKEEISWQGFETGEVDAIVENWGHDDLKKTYITDKKVAVDLGPTGNKGVIGWYVPQWMADQYPDITDGKNLNKYADLFKTSESGGKGQLLDGDPSFVTNDAALVTNLKLNYKVVYSGSEAALIKAAQQATAQKKPLLFYFYEPQWLFAKEKYARVKLPAYTAGCDADPKKVACDYPDYVLDKIVSKKFADTNSPAFQLIKNFQWTNDDQNLVSDYITNQGMTAEAAGEKWVNEHEATWKPWIPATS</sequence>
<dbReference type="Gene3D" id="3.40.190.10">
    <property type="entry name" value="Periplasmic binding protein-like II"/>
    <property type="match status" value="1"/>
</dbReference>
<keyword evidence="4" id="KW-1185">Reference proteome</keyword>
<dbReference type="RefSeq" id="WP_203769566.1">
    <property type="nucleotide sequence ID" value="NZ_BAAAYJ010000107.1"/>
</dbReference>
<proteinExistence type="predicted"/>
<reference evidence="3" key="1">
    <citation type="submission" date="2021-01" db="EMBL/GenBank/DDBJ databases">
        <title>Whole genome shotgun sequence of Actinoplanes nipponensis NBRC 14063.</title>
        <authorList>
            <person name="Komaki H."/>
            <person name="Tamura T."/>
        </authorList>
    </citation>
    <scope>NUCLEOTIDE SEQUENCE</scope>
    <source>
        <strain evidence="3">NBRC 14063</strain>
    </source>
</reference>
<dbReference type="Gene3D" id="3.40.190.100">
    <property type="entry name" value="Glycine betaine-binding periplasmic protein, domain 2"/>
    <property type="match status" value="1"/>
</dbReference>
<dbReference type="Proteomes" id="UP000647172">
    <property type="component" value="Unassembled WGS sequence"/>
</dbReference>
<evidence type="ECO:0000313" key="3">
    <source>
        <dbReference type="EMBL" id="GIE49993.1"/>
    </source>
</evidence>
<evidence type="ECO:0000256" key="1">
    <source>
        <dbReference type="SAM" id="SignalP"/>
    </source>
</evidence>